<dbReference type="InterPro" id="IPR037401">
    <property type="entry name" value="SnoaL-like"/>
</dbReference>
<name>A0A6J4MKS3_9ACTN</name>
<dbReference type="AlphaFoldDB" id="A0A6J4MKS3"/>
<dbReference type="Pfam" id="PF12680">
    <property type="entry name" value="SnoaL_2"/>
    <property type="match status" value="1"/>
</dbReference>
<proteinExistence type="predicted"/>
<evidence type="ECO:0000259" key="1">
    <source>
        <dbReference type="Pfam" id="PF12680"/>
    </source>
</evidence>
<feature type="domain" description="SnoaL-like" evidence="1">
    <location>
        <begin position="8"/>
        <end position="103"/>
    </location>
</feature>
<sequence length="120" mass="13187">MDLPTHLVRALYEHFQERNWAAASDLLHPGAVLEMPATREELEGRTAIMAFQRSYPEPCGALTVLRVVGDDRQTAAAAELEIVGPAGHFRCAAFWVADSGRLTQGVEYWVTVGGDEPPPR</sequence>
<reference evidence="2" key="1">
    <citation type="submission" date="2020-02" db="EMBL/GenBank/DDBJ databases">
        <authorList>
            <person name="Meier V. D."/>
        </authorList>
    </citation>
    <scope>NUCLEOTIDE SEQUENCE</scope>
    <source>
        <strain evidence="2">AVDCRST_MAG46</strain>
    </source>
</reference>
<protein>
    <recommendedName>
        <fullName evidence="1">SnoaL-like domain-containing protein</fullName>
    </recommendedName>
</protein>
<accession>A0A6J4MKS3</accession>
<dbReference type="InterPro" id="IPR032710">
    <property type="entry name" value="NTF2-like_dom_sf"/>
</dbReference>
<evidence type="ECO:0000313" key="2">
    <source>
        <dbReference type="EMBL" id="CAA9362564.1"/>
    </source>
</evidence>
<organism evidence="2">
    <name type="scientific">uncultured Nocardioidaceae bacterium</name>
    <dbReference type="NCBI Taxonomy" id="253824"/>
    <lineage>
        <taxon>Bacteria</taxon>
        <taxon>Bacillati</taxon>
        <taxon>Actinomycetota</taxon>
        <taxon>Actinomycetes</taxon>
        <taxon>Propionibacteriales</taxon>
        <taxon>Nocardioidaceae</taxon>
        <taxon>environmental samples</taxon>
    </lineage>
</organism>
<dbReference type="Gene3D" id="3.10.450.50">
    <property type="match status" value="1"/>
</dbReference>
<dbReference type="EMBL" id="CADCUD010000240">
    <property type="protein sequence ID" value="CAA9362564.1"/>
    <property type="molecule type" value="Genomic_DNA"/>
</dbReference>
<dbReference type="SUPFAM" id="SSF54427">
    <property type="entry name" value="NTF2-like"/>
    <property type="match status" value="1"/>
</dbReference>
<gene>
    <name evidence="2" type="ORF">AVDCRST_MAG46-3422</name>
</gene>